<dbReference type="KEGG" id="nfi:NFIA_060410"/>
<dbReference type="HOGENOM" id="CLU_3106934_0_0_1"/>
<dbReference type="Proteomes" id="UP000006702">
    <property type="component" value="Unassembled WGS sequence"/>
</dbReference>
<protein>
    <submittedName>
        <fullName evidence="1">Uncharacterized protein</fullName>
    </submittedName>
</protein>
<evidence type="ECO:0000313" key="2">
    <source>
        <dbReference type="Proteomes" id="UP000006702"/>
    </source>
</evidence>
<dbReference type="RefSeq" id="XP_001258582.1">
    <property type="nucleotide sequence ID" value="XM_001258581.1"/>
</dbReference>
<dbReference type="AlphaFoldDB" id="A1DPG4"/>
<accession>A1DPG4</accession>
<gene>
    <name evidence="1" type="ORF">NFIA_060410</name>
</gene>
<dbReference type="GeneID" id="4585098"/>
<keyword evidence="2" id="KW-1185">Reference proteome</keyword>
<name>A1DPG4_NEOFI</name>
<sequence>MITLANIRKGVLLHKLILLEAMGPLSFSPIQHTAGESPGELLNLKEVSANL</sequence>
<reference evidence="2" key="1">
    <citation type="journal article" date="2008" name="PLoS Genet.">
        <title>Genomic islands in the pathogenic filamentous fungus Aspergillus fumigatus.</title>
        <authorList>
            <person name="Fedorova N.D."/>
            <person name="Khaldi N."/>
            <person name="Joardar V.S."/>
            <person name="Maiti R."/>
            <person name="Amedeo P."/>
            <person name="Anderson M.J."/>
            <person name="Crabtree J."/>
            <person name="Silva J.C."/>
            <person name="Badger J.H."/>
            <person name="Albarraq A."/>
            <person name="Angiuoli S."/>
            <person name="Bussey H."/>
            <person name="Bowyer P."/>
            <person name="Cotty P.J."/>
            <person name="Dyer P.S."/>
            <person name="Egan A."/>
            <person name="Galens K."/>
            <person name="Fraser-Liggett C.M."/>
            <person name="Haas B.J."/>
            <person name="Inman J.M."/>
            <person name="Kent R."/>
            <person name="Lemieux S."/>
            <person name="Malavazi I."/>
            <person name="Orvis J."/>
            <person name="Roemer T."/>
            <person name="Ronning C.M."/>
            <person name="Sundaram J.P."/>
            <person name="Sutton G."/>
            <person name="Turner G."/>
            <person name="Venter J.C."/>
            <person name="White O.R."/>
            <person name="Whitty B.R."/>
            <person name="Youngman P."/>
            <person name="Wolfe K.H."/>
            <person name="Goldman G.H."/>
            <person name="Wortman J.R."/>
            <person name="Jiang B."/>
            <person name="Denning D.W."/>
            <person name="Nierman W.C."/>
        </authorList>
    </citation>
    <scope>NUCLEOTIDE SEQUENCE [LARGE SCALE GENOMIC DNA]</scope>
    <source>
        <strain evidence="2">ATCC 1020 / DSM 3700 / CBS 544.65 / FGSC A1164 / JCM 1740 / NRRL 181 / WB 181</strain>
    </source>
</reference>
<proteinExistence type="predicted"/>
<dbReference type="EMBL" id="DS027698">
    <property type="protein sequence ID" value="EAW16685.1"/>
    <property type="molecule type" value="Genomic_DNA"/>
</dbReference>
<evidence type="ECO:0000313" key="1">
    <source>
        <dbReference type="EMBL" id="EAW16685.1"/>
    </source>
</evidence>
<organism evidence="1 2">
    <name type="scientific">Neosartorya fischeri (strain ATCC 1020 / DSM 3700 / CBS 544.65 / FGSC A1164 / JCM 1740 / NRRL 181 / WB 181)</name>
    <name type="common">Aspergillus fischerianus</name>
    <dbReference type="NCBI Taxonomy" id="331117"/>
    <lineage>
        <taxon>Eukaryota</taxon>
        <taxon>Fungi</taxon>
        <taxon>Dikarya</taxon>
        <taxon>Ascomycota</taxon>
        <taxon>Pezizomycotina</taxon>
        <taxon>Eurotiomycetes</taxon>
        <taxon>Eurotiomycetidae</taxon>
        <taxon>Eurotiales</taxon>
        <taxon>Aspergillaceae</taxon>
        <taxon>Aspergillus</taxon>
        <taxon>Aspergillus subgen. Fumigati</taxon>
    </lineage>
</organism>
<dbReference type="VEuPathDB" id="FungiDB:NFIA_060410"/>